<dbReference type="InterPro" id="IPR000209">
    <property type="entry name" value="Peptidase_S8/S53_dom"/>
</dbReference>
<keyword evidence="8" id="KW-0106">Calcium</keyword>
<evidence type="ECO:0000256" key="2">
    <source>
        <dbReference type="ARBA" id="ARBA00005325"/>
    </source>
</evidence>
<feature type="region of interest" description="Disordered" evidence="11">
    <location>
        <begin position="809"/>
        <end position="884"/>
    </location>
</feature>
<dbReference type="GO" id="GO:0004252">
    <property type="term" value="F:serine-type endopeptidase activity"/>
    <property type="evidence" value="ECO:0007669"/>
    <property type="project" value="UniProtKB-UniRule"/>
</dbReference>
<evidence type="ECO:0000313" key="13">
    <source>
        <dbReference type="EMBL" id="MBE9041211.1"/>
    </source>
</evidence>
<dbReference type="PANTHER" id="PTHR42884:SF14">
    <property type="entry name" value="NEUROENDOCRINE CONVERTASE 1"/>
    <property type="match status" value="1"/>
</dbReference>
<dbReference type="Pfam" id="PF17210">
    <property type="entry name" value="SdrD_B"/>
    <property type="match status" value="1"/>
</dbReference>
<dbReference type="InterPro" id="IPR018511">
    <property type="entry name" value="Hemolysin-typ_Ca-bd_CS"/>
</dbReference>
<evidence type="ECO:0000256" key="9">
    <source>
        <dbReference type="PIRSR" id="PIRSR615500-1"/>
    </source>
</evidence>
<feature type="region of interest" description="Disordered" evidence="11">
    <location>
        <begin position="755"/>
        <end position="784"/>
    </location>
</feature>
<evidence type="ECO:0000256" key="3">
    <source>
        <dbReference type="ARBA" id="ARBA00022525"/>
    </source>
</evidence>
<evidence type="ECO:0000256" key="7">
    <source>
        <dbReference type="ARBA" id="ARBA00022825"/>
    </source>
</evidence>
<dbReference type="AlphaFoldDB" id="A0A928VW26"/>
<dbReference type="SUPFAM" id="SSF117074">
    <property type="entry name" value="Hypothetical protein PA1324"/>
    <property type="match status" value="1"/>
</dbReference>
<feature type="active site" description="Charge relay system" evidence="9 10">
    <location>
        <position position="494"/>
    </location>
</feature>
<comment type="similarity">
    <text evidence="2">Belongs to the peptidase S8 family. Furin subfamily.</text>
</comment>
<dbReference type="PROSITE" id="PS00138">
    <property type="entry name" value="SUBTILASE_SER"/>
    <property type="match status" value="1"/>
</dbReference>
<feature type="domain" description="P/Homo B" evidence="12">
    <location>
        <begin position="570"/>
        <end position="696"/>
    </location>
</feature>
<dbReference type="InterPro" id="IPR001343">
    <property type="entry name" value="Hemolysn_Ca-bd"/>
</dbReference>
<comment type="caution">
    <text evidence="13">The sequence shown here is derived from an EMBL/GenBank/DDBJ whole genome shotgun (WGS) entry which is preliminary data.</text>
</comment>
<dbReference type="InterPro" id="IPR011049">
    <property type="entry name" value="Serralysin-like_metalloprot_C"/>
</dbReference>
<dbReference type="PRINTS" id="PR00313">
    <property type="entry name" value="CABNDNGRPT"/>
</dbReference>
<evidence type="ECO:0000259" key="12">
    <source>
        <dbReference type="PROSITE" id="PS51829"/>
    </source>
</evidence>
<dbReference type="InterPro" id="IPR008979">
    <property type="entry name" value="Galactose-bd-like_sf"/>
</dbReference>
<dbReference type="PANTHER" id="PTHR42884">
    <property type="entry name" value="PROPROTEIN CONVERTASE SUBTILISIN/KEXIN-RELATED"/>
    <property type="match status" value="1"/>
</dbReference>
<dbReference type="Gene3D" id="2.60.40.10">
    <property type="entry name" value="Immunoglobulins"/>
    <property type="match status" value="1"/>
</dbReference>
<dbReference type="PROSITE" id="PS00137">
    <property type="entry name" value="SUBTILASE_HIS"/>
    <property type="match status" value="1"/>
</dbReference>
<feature type="active site" description="Charge relay system" evidence="9 10">
    <location>
        <position position="315"/>
    </location>
</feature>
<evidence type="ECO:0000256" key="8">
    <source>
        <dbReference type="ARBA" id="ARBA00022837"/>
    </source>
</evidence>
<dbReference type="CDD" id="cd04059">
    <property type="entry name" value="Peptidases_S8_Protein_convertases_Kexins_Furin-like"/>
    <property type="match status" value="1"/>
</dbReference>
<dbReference type="InterPro" id="IPR015500">
    <property type="entry name" value="Peptidase_S8_subtilisin-rel"/>
</dbReference>
<dbReference type="PROSITE" id="PS00330">
    <property type="entry name" value="HEMOLYSIN_CALCIUM"/>
    <property type="match status" value="2"/>
</dbReference>
<keyword evidence="6 10" id="KW-0378">Hydrolase</keyword>
<dbReference type="InterPro" id="IPR022398">
    <property type="entry name" value="Peptidase_S8_His-AS"/>
</dbReference>
<dbReference type="InterPro" id="IPR002884">
    <property type="entry name" value="P_dom"/>
</dbReference>
<dbReference type="InterPro" id="IPR013783">
    <property type="entry name" value="Ig-like_fold"/>
</dbReference>
<evidence type="ECO:0000256" key="5">
    <source>
        <dbReference type="ARBA" id="ARBA00022729"/>
    </source>
</evidence>
<dbReference type="RefSeq" id="WP_264321436.1">
    <property type="nucleotide sequence ID" value="NZ_JADEXN010000164.1"/>
</dbReference>
<dbReference type="SUPFAM" id="SSF51120">
    <property type="entry name" value="beta-Roll"/>
    <property type="match status" value="2"/>
</dbReference>
<dbReference type="GO" id="GO:0016020">
    <property type="term" value="C:membrane"/>
    <property type="evidence" value="ECO:0007669"/>
    <property type="project" value="TreeGrafter"/>
</dbReference>
<dbReference type="Proteomes" id="UP000621799">
    <property type="component" value="Unassembled WGS sequence"/>
</dbReference>
<feature type="compositionally biased region" description="Polar residues" evidence="11">
    <location>
        <begin position="108"/>
        <end position="124"/>
    </location>
</feature>
<keyword evidence="14" id="KW-1185">Reference proteome</keyword>
<feature type="region of interest" description="Disordered" evidence="11">
    <location>
        <begin position="102"/>
        <end position="130"/>
    </location>
</feature>
<proteinExistence type="inferred from homology"/>
<dbReference type="PROSITE" id="PS51892">
    <property type="entry name" value="SUBTILASE"/>
    <property type="match status" value="1"/>
</dbReference>
<dbReference type="SUPFAM" id="SSF49785">
    <property type="entry name" value="Galactose-binding domain-like"/>
    <property type="match status" value="1"/>
</dbReference>
<feature type="active site" description="Charge relay system" evidence="9 10">
    <location>
        <position position="275"/>
    </location>
</feature>
<dbReference type="EMBL" id="JADEXN010000164">
    <property type="protein sequence ID" value="MBE9041211.1"/>
    <property type="molecule type" value="Genomic_DNA"/>
</dbReference>
<dbReference type="GO" id="GO:0012505">
    <property type="term" value="C:endomembrane system"/>
    <property type="evidence" value="ECO:0007669"/>
    <property type="project" value="UniProtKB-ARBA"/>
</dbReference>
<keyword evidence="3" id="KW-0964">Secreted</keyword>
<accession>A0A928VW26</accession>
<dbReference type="PRINTS" id="PR00723">
    <property type="entry name" value="SUBTILISIN"/>
</dbReference>
<dbReference type="GO" id="GO:0005737">
    <property type="term" value="C:cytoplasm"/>
    <property type="evidence" value="ECO:0007669"/>
    <property type="project" value="UniProtKB-ARBA"/>
</dbReference>
<feature type="compositionally biased region" description="Acidic residues" evidence="11">
    <location>
        <begin position="836"/>
        <end position="846"/>
    </location>
</feature>
<evidence type="ECO:0000256" key="11">
    <source>
        <dbReference type="SAM" id="MobiDB-lite"/>
    </source>
</evidence>
<name>A0A928VW26_9CYAN</name>
<evidence type="ECO:0000313" key="14">
    <source>
        <dbReference type="Proteomes" id="UP000621799"/>
    </source>
</evidence>
<dbReference type="GO" id="GO:0016485">
    <property type="term" value="P:protein processing"/>
    <property type="evidence" value="ECO:0007669"/>
    <property type="project" value="TreeGrafter"/>
</dbReference>
<dbReference type="Gene3D" id="3.40.50.200">
    <property type="entry name" value="Peptidase S8/S53 domain"/>
    <property type="match status" value="1"/>
</dbReference>
<dbReference type="SUPFAM" id="SSF52743">
    <property type="entry name" value="Subtilisin-like"/>
    <property type="match status" value="1"/>
</dbReference>
<evidence type="ECO:0000256" key="4">
    <source>
        <dbReference type="ARBA" id="ARBA00022670"/>
    </source>
</evidence>
<evidence type="ECO:0000256" key="10">
    <source>
        <dbReference type="PROSITE-ProRule" id="PRU01240"/>
    </source>
</evidence>
<sequence>METGNAFAIDPTISISDRDESEIDPLATTGEIQGSLWEDINGDGSQNASEPGLERWTVYLDDNRNGRLENGETATTTDINGDYRFSDLEPDRYYVGVVRPSGWEQTHPRTSNVNSIRSVPTQEPNKPDGTLEGAIERAAATQSDATDATKWAIGLEAGASPEAVAASLGAENMGAVRHQPNTFILDFPSTIDPRKVPATSNPSPSPGVEFLYPLTQRQQQTRAVSPRFLPNDSLFGDQWHLVNTGQTGGTVGVDANIELAWDLARGTGVVIAIVDNGLQPAHPDLSDRYRADLSFDFNDGDFDPSPIIGTARDYHGTAVAGVAAGNGNNNLGISGAAPNASIAGFRLVDAPTSDLDEANALSYKSQEIDIYNNSWGPTDDARRLEGPGPLTLAALENGTTNGRGGLGSIYLWSAGNGLEKNDNINYDGYANSRYTIAVGAIDHKGKQAFYSEPGAPMLVTAYSNGDGVGITTTDLLGDDGLSSGNYTSGFGGTSSSTPLVSGVVALMLEVNPNLTWRDVQHVLVETAEQNDIADLDWKTNGAGHLVNHKYGFGAVDALAAVEAATTWVTVAPEVSATSGEIAVKTTVPDNNPTGVSSTISIVEDINLEWVEIVFDATHAYRGDLEIVLTSPDGTESVLAQTHDDFKDDYNSWTFTSARHWGESSFGDWTLAVSDGVGGDIGLWNSWQLNFYGTAIDENLQTVTLNAGETSDNIDFGNQLSAIPEGTGGDDLLFGGSSNDSIFGLAGNDSIDGGAGDDDLWGNSGNDRLRGQVGSDTLRGGLGNDELRGGAGNDLLVGSFENDILEGEAGEDTLYGNSENDTLSGGEGNDFLRGSDGNDELYGESGDDTLNGGTEEDLLSGGEGNDILRGSDGNDELNGGSGNDRLVSGIGNDTLSGTDATATGLGEKDTLIGEEGADVFILGNAVQAYYNGGGSVDFARVVDLTQEDAIVLHGAPADYQLLEVNGNTQILLAGDIVGIAIGVTDLDLSDASTFNFV</sequence>
<dbReference type="InterPro" id="IPR034182">
    <property type="entry name" value="Kexin/furin"/>
</dbReference>
<dbReference type="Pfam" id="PF00353">
    <property type="entry name" value="HemolysinCabind"/>
    <property type="match status" value="5"/>
</dbReference>
<comment type="subcellular location">
    <subcellularLocation>
        <location evidence="1">Secreted</location>
    </subcellularLocation>
</comment>
<dbReference type="Pfam" id="PF01483">
    <property type="entry name" value="P_proprotein"/>
    <property type="match status" value="1"/>
</dbReference>
<dbReference type="InterPro" id="IPR036852">
    <property type="entry name" value="Peptidase_S8/S53_dom_sf"/>
</dbReference>
<dbReference type="InterPro" id="IPR033764">
    <property type="entry name" value="Sdr_B"/>
</dbReference>
<reference evidence="13" key="1">
    <citation type="submission" date="2020-10" db="EMBL/GenBank/DDBJ databases">
        <authorList>
            <person name="Castelo-Branco R."/>
            <person name="Eusebio N."/>
            <person name="Adriana R."/>
            <person name="Vieira A."/>
            <person name="Brugerolle De Fraissinette N."/>
            <person name="Rezende De Castro R."/>
            <person name="Schneider M.P."/>
            <person name="Vasconcelos V."/>
            <person name="Leao P.N."/>
        </authorList>
    </citation>
    <scope>NUCLEOTIDE SEQUENCE</scope>
    <source>
        <strain evidence="13">LEGE 11467</strain>
    </source>
</reference>
<dbReference type="Gene3D" id="2.150.10.10">
    <property type="entry name" value="Serralysin-like metalloprotease, C-terminal"/>
    <property type="match status" value="2"/>
</dbReference>
<keyword evidence="5" id="KW-0732">Signal</keyword>
<evidence type="ECO:0000256" key="1">
    <source>
        <dbReference type="ARBA" id="ARBA00004613"/>
    </source>
</evidence>
<dbReference type="Gene3D" id="2.60.120.260">
    <property type="entry name" value="Galactose-binding domain-like"/>
    <property type="match status" value="1"/>
</dbReference>
<dbReference type="GO" id="GO:0005576">
    <property type="term" value="C:extracellular region"/>
    <property type="evidence" value="ECO:0007669"/>
    <property type="project" value="UniProtKB-SubCell"/>
</dbReference>
<organism evidence="13 14">
    <name type="scientific">Zarconia navalis LEGE 11467</name>
    <dbReference type="NCBI Taxonomy" id="1828826"/>
    <lineage>
        <taxon>Bacteria</taxon>
        <taxon>Bacillati</taxon>
        <taxon>Cyanobacteriota</taxon>
        <taxon>Cyanophyceae</taxon>
        <taxon>Oscillatoriophycideae</taxon>
        <taxon>Oscillatoriales</taxon>
        <taxon>Oscillatoriales incertae sedis</taxon>
        <taxon>Zarconia</taxon>
        <taxon>Zarconia navalis</taxon>
    </lineage>
</organism>
<dbReference type="PROSITE" id="PS51829">
    <property type="entry name" value="P_HOMO_B"/>
    <property type="match status" value="1"/>
</dbReference>
<dbReference type="Pfam" id="PF00082">
    <property type="entry name" value="Peptidase_S8"/>
    <property type="match status" value="1"/>
</dbReference>
<gene>
    <name evidence="13" type="ORF">IQ235_10515</name>
</gene>
<keyword evidence="4 10" id="KW-0645">Protease</keyword>
<dbReference type="GO" id="GO:0005509">
    <property type="term" value="F:calcium ion binding"/>
    <property type="evidence" value="ECO:0007669"/>
    <property type="project" value="InterPro"/>
</dbReference>
<dbReference type="InterPro" id="IPR023828">
    <property type="entry name" value="Peptidase_S8_Ser-AS"/>
</dbReference>
<keyword evidence="7 10" id="KW-0720">Serine protease</keyword>
<evidence type="ECO:0000256" key="6">
    <source>
        <dbReference type="ARBA" id="ARBA00022801"/>
    </source>
</evidence>
<protein>
    <submittedName>
        <fullName evidence="13">S8 family serine peptidase</fullName>
    </submittedName>
</protein>